<feature type="repeat" description="PPR" evidence="3">
    <location>
        <begin position="391"/>
        <end position="425"/>
    </location>
</feature>
<feature type="repeat" description="PPR" evidence="3">
    <location>
        <begin position="461"/>
        <end position="495"/>
    </location>
</feature>
<dbReference type="Gene3D" id="1.25.40.10">
    <property type="entry name" value="Tetratricopeptide repeat domain"/>
    <property type="match status" value="6"/>
</dbReference>
<dbReference type="PANTHER" id="PTHR47933:SF69">
    <property type="entry name" value="OS07G0513200 PROTEIN"/>
    <property type="match status" value="1"/>
</dbReference>
<feature type="repeat" description="PPR" evidence="3">
    <location>
        <begin position="566"/>
        <end position="600"/>
    </location>
</feature>
<feature type="repeat" description="PPR" evidence="3">
    <location>
        <begin position="636"/>
        <end position="670"/>
    </location>
</feature>
<feature type="repeat" description="PPR" evidence="3">
    <location>
        <begin position="601"/>
        <end position="635"/>
    </location>
</feature>
<comment type="similarity">
    <text evidence="1">Belongs to the PPR family. P subfamily.</text>
</comment>
<protein>
    <recommendedName>
        <fullName evidence="6">Pentacotripeptide-repeat region of PRORP domain-containing protein</fullName>
    </recommendedName>
</protein>
<evidence type="ECO:0000256" key="1">
    <source>
        <dbReference type="ARBA" id="ARBA00007626"/>
    </source>
</evidence>
<evidence type="ECO:0000313" key="4">
    <source>
        <dbReference type="EMBL" id="PPS10433.1"/>
    </source>
</evidence>
<dbReference type="AlphaFoldDB" id="A0A2P5Y4A1"/>
<dbReference type="Proteomes" id="UP000239757">
    <property type="component" value="Unassembled WGS sequence"/>
</dbReference>
<gene>
    <name evidence="4" type="ORF">GOBAR_AA10206</name>
</gene>
<accession>A0A2P5Y4A1</accession>
<keyword evidence="2" id="KW-0677">Repeat</keyword>
<feature type="repeat" description="PPR" evidence="3">
    <location>
        <begin position="356"/>
        <end position="390"/>
    </location>
</feature>
<dbReference type="NCBIfam" id="TIGR00756">
    <property type="entry name" value="PPR"/>
    <property type="match status" value="10"/>
</dbReference>
<feature type="repeat" description="PPR" evidence="3">
    <location>
        <begin position="426"/>
        <end position="460"/>
    </location>
</feature>
<organism evidence="4 5">
    <name type="scientific">Gossypium barbadense</name>
    <name type="common">Sea Island cotton</name>
    <name type="synonym">Hibiscus barbadensis</name>
    <dbReference type="NCBI Taxonomy" id="3634"/>
    <lineage>
        <taxon>Eukaryota</taxon>
        <taxon>Viridiplantae</taxon>
        <taxon>Streptophyta</taxon>
        <taxon>Embryophyta</taxon>
        <taxon>Tracheophyta</taxon>
        <taxon>Spermatophyta</taxon>
        <taxon>Magnoliopsida</taxon>
        <taxon>eudicotyledons</taxon>
        <taxon>Gunneridae</taxon>
        <taxon>Pentapetalae</taxon>
        <taxon>rosids</taxon>
        <taxon>malvids</taxon>
        <taxon>Malvales</taxon>
        <taxon>Malvaceae</taxon>
        <taxon>Malvoideae</taxon>
        <taxon>Gossypium</taxon>
    </lineage>
</organism>
<evidence type="ECO:0000313" key="5">
    <source>
        <dbReference type="Proteomes" id="UP000239757"/>
    </source>
</evidence>
<name>A0A2P5Y4A1_GOSBA</name>
<dbReference type="OrthoDB" id="185373at2759"/>
<evidence type="ECO:0000256" key="3">
    <source>
        <dbReference type="PROSITE-ProRule" id="PRU00708"/>
    </source>
</evidence>
<dbReference type="PANTHER" id="PTHR47933">
    <property type="entry name" value="PENTATRICOPEPTIDE REPEAT-CONTAINING PROTEIN 1, MITOCHONDRIAL"/>
    <property type="match status" value="1"/>
</dbReference>
<reference evidence="4 5" key="1">
    <citation type="submission" date="2015-01" db="EMBL/GenBank/DDBJ databases">
        <title>Genome of allotetraploid Gossypium barbadense reveals genomic plasticity and fiber elongation in cotton evolution.</title>
        <authorList>
            <person name="Chen X."/>
            <person name="Liu X."/>
            <person name="Zhao B."/>
            <person name="Zheng H."/>
            <person name="Hu Y."/>
            <person name="Lu G."/>
            <person name="Yang C."/>
            <person name="Chen J."/>
            <person name="Shan C."/>
            <person name="Zhang L."/>
            <person name="Zhou Y."/>
            <person name="Wang L."/>
            <person name="Guo W."/>
            <person name="Bai Y."/>
            <person name="Ruan J."/>
            <person name="Shangguan X."/>
            <person name="Mao Y."/>
            <person name="Jiang J."/>
            <person name="Zhu Y."/>
            <person name="Lei J."/>
            <person name="Kang H."/>
            <person name="Chen S."/>
            <person name="He X."/>
            <person name="Wang R."/>
            <person name="Wang Y."/>
            <person name="Chen J."/>
            <person name="Wang L."/>
            <person name="Yu S."/>
            <person name="Wang B."/>
            <person name="Wei J."/>
            <person name="Song S."/>
            <person name="Lu X."/>
            <person name="Gao Z."/>
            <person name="Gu W."/>
            <person name="Deng X."/>
            <person name="Ma D."/>
            <person name="Wang S."/>
            <person name="Liang W."/>
            <person name="Fang L."/>
            <person name="Cai C."/>
            <person name="Zhu X."/>
            <person name="Zhou B."/>
            <person name="Zhang Y."/>
            <person name="Chen Z."/>
            <person name="Xu S."/>
            <person name="Zhu R."/>
            <person name="Wang S."/>
            <person name="Zhang T."/>
            <person name="Zhao G."/>
        </authorList>
    </citation>
    <scope>NUCLEOTIDE SEQUENCE [LARGE SCALE GENOMIC DNA]</scope>
    <source>
        <strain evidence="5">cv. Xinhai21</strain>
        <tissue evidence="4">Leaf</tissue>
    </source>
</reference>
<dbReference type="InterPro" id="IPR011990">
    <property type="entry name" value="TPR-like_helical_dom_sf"/>
</dbReference>
<sequence length="712" mass="80302">MLQINELGEWQTHVNEKPIIHDAKPKRFHDEHVDVTNQFKVRDKVLLDKMDPRMATSDLDANESNPLYGTEHLSIRYNREVKVLTSNGEHNDAIVIELSSVREEVDITDTVSGMEETSIDQIGISESKSLKKPRAVVVEVAKLIKGLKNREKRGQIDKGKKSTKVNRILVDMESLVDILTAKAFHKMGLRDRTLMKASPVYGFAKQPITVKKSITLSMANNMNGQDGCGHFLYDGKIPKTLKGRKPNPYDEALSQLAAHLLQFGLSFTSVAEQSKQNLRTSFGTRKPTEAPSYWFSSNSTGKVVEAEKALRDMLNQGILPDIVVYTTLIDGFCKLGNIALAYKLLNEMQGQKIIPDLLTYTSIICGLCRTGKMTEACNIFQEMLGRGLEPDEFTYTALIDGYCKAGEMKEAFSLHNQMVQMGLIPNVVTYTALADGLCKCGEVDTANELLHEMCGRGLQPNIFTYNSLVNGLCKSGNIAQAIKLMDDMETAGLHPNVITYTTLMDAYCKTGEMDKAYELLRKMLDRRIQPTLVTFNVLMNGFCMSGMLEDGEKLLQWLLEKGIKPNATTYNYLMKQYCIRKDMRATAAMWKGMCAQGVMPDANSYNILIKGHCKARNMKEAWFLRREMIEKGYDLTATSYNDLIKGFIKRKKLKEAREIFDEMRQKGMAADKEIYCYFVDINYEEGSMETTLELCDEVIENCLVTKLNNGNK</sequence>
<feature type="repeat" description="PPR" evidence="3">
    <location>
        <begin position="531"/>
        <end position="565"/>
    </location>
</feature>
<evidence type="ECO:0000256" key="2">
    <source>
        <dbReference type="ARBA" id="ARBA00022737"/>
    </source>
</evidence>
<dbReference type="Pfam" id="PF13041">
    <property type="entry name" value="PPR_2"/>
    <property type="match status" value="5"/>
</dbReference>
<dbReference type="FunFam" id="1.25.40.10:FF:000558">
    <property type="entry name" value="Pentatricopeptide repeat-containing protein At5g39710"/>
    <property type="match status" value="2"/>
</dbReference>
<feature type="repeat" description="PPR" evidence="3">
    <location>
        <begin position="496"/>
        <end position="530"/>
    </location>
</feature>
<dbReference type="EMBL" id="KZ663725">
    <property type="protein sequence ID" value="PPS10433.1"/>
    <property type="molecule type" value="Genomic_DNA"/>
</dbReference>
<dbReference type="SUPFAM" id="SSF48452">
    <property type="entry name" value="TPR-like"/>
    <property type="match status" value="1"/>
</dbReference>
<dbReference type="InterPro" id="IPR051240">
    <property type="entry name" value="Mito_RNA-Proc/Resp"/>
</dbReference>
<feature type="repeat" description="PPR" evidence="3">
    <location>
        <begin position="321"/>
        <end position="355"/>
    </location>
</feature>
<dbReference type="PROSITE" id="PS51375">
    <property type="entry name" value="PPR"/>
    <property type="match status" value="10"/>
</dbReference>
<dbReference type="InterPro" id="IPR002885">
    <property type="entry name" value="PPR_rpt"/>
</dbReference>
<evidence type="ECO:0008006" key="6">
    <source>
        <dbReference type="Google" id="ProtNLM"/>
    </source>
</evidence>
<dbReference type="GO" id="GO:0003729">
    <property type="term" value="F:mRNA binding"/>
    <property type="evidence" value="ECO:0007669"/>
    <property type="project" value="TreeGrafter"/>
</dbReference>
<proteinExistence type="inferred from homology"/>